<proteinExistence type="predicted"/>
<comment type="caution">
    <text evidence="1">The sequence shown here is derived from an EMBL/GenBank/DDBJ whole genome shotgun (WGS) entry which is preliminary data.</text>
</comment>
<reference evidence="2" key="1">
    <citation type="journal article" date="2023" name="G3 (Bethesda)">
        <title>Genome assembly and association tests identify interacting loci associated with vigor, precocity, and sex in interspecific pistachio rootstocks.</title>
        <authorList>
            <person name="Palmer W."/>
            <person name="Jacygrad E."/>
            <person name="Sagayaradj S."/>
            <person name="Cavanaugh K."/>
            <person name="Han R."/>
            <person name="Bertier L."/>
            <person name="Beede B."/>
            <person name="Kafkas S."/>
            <person name="Golino D."/>
            <person name="Preece J."/>
            <person name="Michelmore R."/>
        </authorList>
    </citation>
    <scope>NUCLEOTIDE SEQUENCE [LARGE SCALE GENOMIC DNA]</scope>
</reference>
<organism evidence="1 2">
    <name type="scientific">Pistacia integerrima</name>
    <dbReference type="NCBI Taxonomy" id="434235"/>
    <lineage>
        <taxon>Eukaryota</taxon>
        <taxon>Viridiplantae</taxon>
        <taxon>Streptophyta</taxon>
        <taxon>Embryophyta</taxon>
        <taxon>Tracheophyta</taxon>
        <taxon>Spermatophyta</taxon>
        <taxon>Magnoliopsida</taxon>
        <taxon>eudicotyledons</taxon>
        <taxon>Gunneridae</taxon>
        <taxon>Pentapetalae</taxon>
        <taxon>rosids</taxon>
        <taxon>malvids</taxon>
        <taxon>Sapindales</taxon>
        <taxon>Anacardiaceae</taxon>
        <taxon>Pistacia</taxon>
    </lineage>
</organism>
<protein>
    <submittedName>
        <fullName evidence="1">Uncharacterized protein</fullName>
    </submittedName>
</protein>
<dbReference type="EMBL" id="CM047745">
    <property type="protein sequence ID" value="KAJ0024694.1"/>
    <property type="molecule type" value="Genomic_DNA"/>
</dbReference>
<accession>A0ACC0XTR9</accession>
<keyword evidence="2" id="KW-1185">Reference proteome</keyword>
<name>A0ACC0XTR9_9ROSI</name>
<gene>
    <name evidence="1" type="ORF">Pint_08371</name>
</gene>
<evidence type="ECO:0000313" key="1">
    <source>
        <dbReference type="EMBL" id="KAJ0024694.1"/>
    </source>
</evidence>
<sequence length="275" mass="31570">MADCVVKIFVEEGLESSLYGLGTELEFYSSLSKVNSPLKNHIPEILASGILYLENGTYKVVPWDGKGVPDAIGKCNLISWNYREDDFPFGIWSKKQFEYKRAGKSVCELKTSDGCTGIWPYVITKRCKGKIFAQLRDTLTWEDMLNLASFLGEQLRNLHLLPYPPFDDLTLSSFKQKMELTNGCMEDFLCKSNIPVEWEFFIRTLAEKKKDVASRLTNWGDPIPGTLIGKVDEYIPDDFAKLLHVYKVFSVAHHLFFFGCDIFCFGKDISWWNLY</sequence>
<dbReference type="Proteomes" id="UP001163603">
    <property type="component" value="Chromosome 10"/>
</dbReference>
<evidence type="ECO:0000313" key="2">
    <source>
        <dbReference type="Proteomes" id="UP001163603"/>
    </source>
</evidence>